<evidence type="ECO:0000256" key="1">
    <source>
        <dbReference type="SAM" id="MobiDB-lite"/>
    </source>
</evidence>
<feature type="compositionally biased region" description="Basic and acidic residues" evidence="1">
    <location>
        <begin position="33"/>
        <end position="46"/>
    </location>
</feature>
<dbReference type="PANTHER" id="PTHR36197">
    <property type="entry name" value="LRAT DOMAIN-CONTAINING PROTEIN-RELATED"/>
    <property type="match status" value="1"/>
</dbReference>
<dbReference type="AlphaFoldDB" id="A0A8J4PNV0"/>
<sequence>MGGIISYLFGSRNLESSNSNDKNNNDRDDDDNDGHQNDDSLEKGSHSESTINNGKSNKSNSSKHLHEIPQLVKDKDRVGNVYLITYLKQSHSNKSITIDVAGESTDKPRGLEIFINPDNQETTIESRMYDPSNDFDIDWKSIGKIENLYHANNPSGWVQGLNQVVFGDWKKEFETHQHLENETSIAFCKFIVDKLKENNPFPLMWPVDNQ</sequence>
<name>A0A8J4PNV0_9MYCE</name>
<evidence type="ECO:0000313" key="3">
    <source>
        <dbReference type="Proteomes" id="UP000695562"/>
    </source>
</evidence>
<dbReference type="Proteomes" id="UP000695562">
    <property type="component" value="Unassembled WGS sequence"/>
</dbReference>
<comment type="caution">
    <text evidence="2">The sequence shown here is derived from an EMBL/GenBank/DDBJ whole genome shotgun (WGS) entry which is preliminary data.</text>
</comment>
<feature type="compositionally biased region" description="Low complexity" evidence="1">
    <location>
        <begin position="13"/>
        <end position="22"/>
    </location>
</feature>
<dbReference type="PANTHER" id="PTHR36197:SF2">
    <property type="entry name" value="LRAT DOMAIN-CONTAINING PROTEIN-RELATED"/>
    <property type="match status" value="1"/>
</dbReference>
<evidence type="ECO:0000313" key="2">
    <source>
        <dbReference type="EMBL" id="KAF2070908.1"/>
    </source>
</evidence>
<dbReference type="EMBL" id="AJWJ01000433">
    <property type="protein sequence ID" value="KAF2070908.1"/>
    <property type="molecule type" value="Genomic_DNA"/>
</dbReference>
<reference evidence="2" key="1">
    <citation type="submission" date="2020-01" db="EMBL/GenBank/DDBJ databases">
        <title>Development of genomics and gene disruption for Polysphondylium violaceum indicates a role for the polyketide synthase stlB in stalk morphogenesis.</title>
        <authorList>
            <person name="Narita B."/>
            <person name="Kawabe Y."/>
            <person name="Kin K."/>
            <person name="Saito T."/>
            <person name="Gibbs R."/>
            <person name="Kuspa A."/>
            <person name="Muzny D."/>
            <person name="Queller D."/>
            <person name="Richards S."/>
            <person name="Strassman J."/>
            <person name="Sucgang R."/>
            <person name="Worley K."/>
            <person name="Schaap P."/>
        </authorList>
    </citation>
    <scope>NUCLEOTIDE SEQUENCE</scope>
    <source>
        <strain evidence="2">QSvi11</strain>
    </source>
</reference>
<keyword evidence="3" id="KW-1185">Reference proteome</keyword>
<organism evidence="2 3">
    <name type="scientific">Polysphondylium violaceum</name>
    <dbReference type="NCBI Taxonomy" id="133409"/>
    <lineage>
        <taxon>Eukaryota</taxon>
        <taxon>Amoebozoa</taxon>
        <taxon>Evosea</taxon>
        <taxon>Eumycetozoa</taxon>
        <taxon>Dictyostelia</taxon>
        <taxon>Dictyosteliales</taxon>
        <taxon>Dictyosteliaceae</taxon>
        <taxon>Polysphondylium</taxon>
    </lineage>
</organism>
<feature type="compositionally biased region" description="Low complexity" evidence="1">
    <location>
        <begin position="52"/>
        <end position="62"/>
    </location>
</feature>
<feature type="region of interest" description="Disordered" evidence="1">
    <location>
        <begin position="12"/>
        <end position="71"/>
    </location>
</feature>
<dbReference type="OrthoDB" id="20867at2759"/>
<protein>
    <submittedName>
        <fullName evidence="2">Uncharacterized protein</fullName>
    </submittedName>
</protein>
<accession>A0A8J4PNV0</accession>
<proteinExistence type="predicted"/>
<gene>
    <name evidence="2" type="ORF">CYY_007774</name>
</gene>